<accession>A0ABQ6MWN8</accession>
<keyword evidence="4" id="KW-1185">Reference proteome</keyword>
<dbReference type="EMBL" id="BRYB01001813">
    <property type="protein sequence ID" value="GMI34190.1"/>
    <property type="molecule type" value="Genomic_DNA"/>
</dbReference>
<feature type="transmembrane region" description="Helical" evidence="2">
    <location>
        <begin position="551"/>
        <end position="569"/>
    </location>
</feature>
<evidence type="ECO:0000256" key="1">
    <source>
        <dbReference type="SAM" id="MobiDB-lite"/>
    </source>
</evidence>
<feature type="transmembrane region" description="Helical" evidence="2">
    <location>
        <begin position="511"/>
        <end position="531"/>
    </location>
</feature>
<feature type="region of interest" description="Disordered" evidence="1">
    <location>
        <begin position="607"/>
        <end position="629"/>
    </location>
</feature>
<feature type="region of interest" description="Disordered" evidence="1">
    <location>
        <begin position="1"/>
        <end position="27"/>
    </location>
</feature>
<evidence type="ECO:0000313" key="4">
    <source>
        <dbReference type="Proteomes" id="UP001165060"/>
    </source>
</evidence>
<evidence type="ECO:0000256" key="2">
    <source>
        <dbReference type="SAM" id="Phobius"/>
    </source>
</evidence>
<dbReference type="Proteomes" id="UP001165060">
    <property type="component" value="Unassembled WGS sequence"/>
</dbReference>
<evidence type="ECO:0008006" key="5">
    <source>
        <dbReference type="Google" id="ProtNLM"/>
    </source>
</evidence>
<organism evidence="3 4">
    <name type="scientific">Tetraparma gracilis</name>
    <dbReference type="NCBI Taxonomy" id="2962635"/>
    <lineage>
        <taxon>Eukaryota</taxon>
        <taxon>Sar</taxon>
        <taxon>Stramenopiles</taxon>
        <taxon>Ochrophyta</taxon>
        <taxon>Bolidophyceae</taxon>
        <taxon>Parmales</taxon>
        <taxon>Triparmaceae</taxon>
        <taxon>Tetraparma</taxon>
    </lineage>
</organism>
<evidence type="ECO:0000313" key="3">
    <source>
        <dbReference type="EMBL" id="GMI34190.1"/>
    </source>
</evidence>
<gene>
    <name evidence="3" type="ORF">TeGR_g9123</name>
</gene>
<name>A0ABQ6MWN8_9STRA</name>
<keyword evidence="2" id="KW-0812">Transmembrane</keyword>
<comment type="caution">
    <text evidence="3">The sequence shown here is derived from an EMBL/GenBank/DDBJ whole genome shotgun (WGS) entry which is preliminary data.</text>
</comment>
<protein>
    <recommendedName>
        <fullName evidence="5">SMODS and SLOG-associating 2TM effector domain-containing protein</fullName>
    </recommendedName>
</protein>
<keyword evidence="2" id="KW-1133">Transmembrane helix</keyword>
<proteinExistence type="predicted"/>
<keyword evidence="2" id="KW-0472">Membrane</keyword>
<reference evidence="3 4" key="1">
    <citation type="journal article" date="2023" name="Commun. Biol.">
        <title>Genome analysis of Parmales, the sister group of diatoms, reveals the evolutionary specialization of diatoms from phago-mixotrophs to photoautotrophs.</title>
        <authorList>
            <person name="Ban H."/>
            <person name="Sato S."/>
            <person name="Yoshikawa S."/>
            <person name="Yamada K."/>
            <person name="Nakamura Y."/>
            <person name="Ichinomiya M."/>
            <person name="Sato N."/>
            <person name="Blanc-Mathieu R."/>
            <person name="Endo H."/>
            <person name="Kuwata A."/>
            <person name="Ogata H."/>
        </authorList>
    </citation>
    <scope>NUCLEOTIDE SEQUENCE [LARGE SCALE GENOMIC DNA]</scope>
</reference>
<feature type="compositionally biased region" description="Acidic residues" evidence="1">
    <location>
        <begin position="609"/>
        <end position="619"/>
    </location>
</feature>
<sequence length="889" mass="98016">MSLTGPKAIAHSPSGRRVGSPAGGSFMTSDDEMAVMEEGSVTQGPAQIMMHRVRMVDEETGEAKSTTVAEMCFVPVTEKPLSPKELMNIVRNKWKLEPANMLINCDAGALHPKVLATKKLSSQPQFEEWMRQSMAQLEKTGDSEELAALQGDPEAMADKQNEVINLLIFQRLMTVFSAILDAAALSNNWILVNRAAAAGSSPAGEYLLEVAMQLTSQKPVVIVIDSMMRISRYKNEDAQKQLGTLEWVKGQAAVMSAYESNETEPLKISANYDINEFETYLSQGEDGIPWPDKDLPSEPHPLDIAANGDVRPEAKWGYHYQSCLFSSGTHYIILEGDESSFPVDAFGSIGNVVAHGGTRAYQRTRANIQAGKPMVMLNNTGGATQAFASLHAAMSSEEGQRMEATDLLPKIEIMNFVDQWTKNFGIPEIMMFKELILRAPMLFQKTIVSVDLVEDTAEDVLATVTGCFASAGAGVPELGIGNAESAVVYNAWKRHLVLYENGVNLKRYGNMLFFVLTAFVVATTILSTAYSNRGELAAAWNVDEEKLKQDINVTVVVLPIMAAFIGQIITGQRYADKWKICDFGAGMIVYEIYHFRASTGPYAVKAAGEADDDDEEEEGAGGGGAKNESTKKRQLFVKRIQNIFTKVMNSDVGKSGALKYGHVLRMNTDDGSDSDFHKKFLKPHIERNLLQNPQKVVPFWMGRKRDTIYNVTHAADMLMQQEVKTTKPDSLHTVERDDYVSPITIETYVEFRGKPITLAYERLSPKMNLMLSSLEVLTFVFTSSGAIMAIPAFRAAQWVAITVALGTATTSIVDYFQLKIDRDTRNNNLAEYQNLMTWWDSLSIIDKRTKAAKEKAVGTIEKGILLLHERIAGAAMDAGAAAEEEEAEE</sequence>